<name>A0A6L2L5U4_TANCI</name>
<reference evidence="1" key="1">
    <citation type="journal article" date="2019" name="Sci. Rep.">
        <title>Draft genome of Tanacetum cinerariifolium, the natural source of mosquito coil.</title>
        <authorList>
            <person name="Yamashiro T."/>
            <person name="Shiraishi A."/>
            <person name="Satake H."/>
            <person name="Nakayama K."/>
        </authorList>
    </citation>
    <scope>NUCLEOTIDE SEQUENCE</scope>
</reference>
<protein>
    <submittedName>
        <fullName evidence="1">DEP domain-containing protein</fullName>
    </submittedName>
</protein>
<dbReference type="AlphaFoldDB" id="A0A6L2L5U4"/>
<evidence type="ECO:0000313" key="1">
    <source>
        <dbReference type="EMBL" id="GEU56052.1"/>
    </source>
</evidence>
<gene>
    <name evidence="1" type="ORF">Tci_028030</name>
</gene>
<sequence>MDAETEDFANDMEIRIQDDDTSAYNSAYDSRVSSLTRFSYLEKEVNIGEVIRCFIRMDYVGQRYMQDNTWKDMNRLVSDMLRYEGECPPALRNISYMPKAGPVGESWTILQLFVNVLPSLIP</sequence>
<accession>A0A6L2L5U4</accession>
<organism evidence="1">
    <name type="scientific">Tanacetum cinerariifolium</name>
    <name type="common">Dalmatian daisy</name>
    <name type="synonym">Chrysanthemum cinerariifolium</name>
    <dbReference type="NCBI Taxonomy" id="118510"/>
    <lineage>
        <taxon>Eukaryota</taxon>
        <taxon>Viridiplantae</taxon>
        <taxon>Streptophyta</taxon>
        <taxon>Embryophyta</taxon>
        <taxon>Tracheophyta</taxon>
        <taxon>Spermatophyta</taxon>
        <taxon>Magnoliopsida</taxon>
        <taxon>eudicotyledons</taxon>
        <taxon>Gunneridae</taxon>
        <taxon>Pentapetalae</taxon>
        <taxon>asterids</taxon>
        <taxon>campanulids</taxon>
        <taxon>Asterales</taxon>
        <taxon>Asteraceae</taxon>
        <taxon>Asteroideae</taxon>
        <taxon>Anthemideae</taxon>
        <taxon>Anthemidinae</taxon>
        <taxon>Tanacetum</taxon>
    </lineage>
</organism>
<dbReference type="EMBL" id="BKCJ010003598">
    <property type="protein sequence ID" value="GEU56052.1"/>
    <property type="molecule type" value="Genomic_DNA"/>
</dbReference>
<comment type="caution">
    <text evidence="1">The sequence shown here is derived from an EMBL/GenBank/DDBJ whole genome shotgun (WGS) entry which is preliminary data.</text>
</comment>
<proteinExistence type="predicted"/>